<evidence type="ECO:0000313" key="1">
    <source>
        <dbReference type="EMBL" id="KAI0062472.1"/>
    </source>
</evidence>
<sequence length="265" mass="29133">MGDRIPNSSAEGLDTPTSSSRSRRTYPPLPASPTDTVSAPLLSTSLLSSPPTRPPGRPLLLIKVTGFRLLNTVVIFAFGVPKAVLTYKGQSAVPTTLDWILGIVCAATLYWLGLFEATDPPVLPWLFHTDHAPAVIVVWRACLLVATTTALISLPIILLFRVIWTFIFLVIDLCLGLSRKPGPSELLPSWPRLLWFYAMPFVTFGVVYPTLIGFQRIPARWKPGGIRVFTNTFVDGIAMLSGYACATAVVSVYLLHLMSTEYPWF</sequence>
<reference evidence="1" key="1">
    <citation type="submission" date="2021-03" db="EMBL/GenBank/DDBJ databases">
        <authorList>
            <consortium name="DOE Joint Genome Institute"/>
            <person name="Ahrendt S."/>
            <person name="Looney B.P."/>
            <person name="Miyauchi S."/>
            <person name="Morin E."/>
            <person name="Drula E."/>
            <person name="Courty P.E."/>
            <person name="Chicoki N."/>
            <person name="Fauchery L."/>
            <person name="Kohler A."/>
            <person name="Kuo A."/>
            <person name="Labutti K."/>
            <person name="Pangilinan J."/>
            <person name="Lipzen A."/>
            <person name="Riley R."/>
            <person name="Andreopoulos W."/>
            <person name="He G."/>
            <person name="Johnson J."/>
            <person name="Barry K.W."/>
            <person name="Grigoriev I.V."/>
            <person name="Nagy L."/>
            <person name="Hibbett D."/>
            <person name="Henrissat B."/>
            <person name="Matheny P.B."/>
            <person name="Labbe J."/>
            <person name="Martin F."/>
        </authorList>
    </citation>
    <scope>NUCLEOTIDE SEQUENCE</scope>
    <source>
        <strain evidence="1">HHB10654</strain>
    </source>
</reference>
<protein>
    <submittedName>
        <fullName evidence="1">Uncharacterized protein</fullName>
    </submittedName>
</protein>
<dbReference type="EMBL" id="MU277207">
    <property type="protein sequence ID" value="KAI0062472.1"/>
    <property type="molecule type" value="Genomic_DNA"/>
</dbReference>
<organism evidence="1 2">
    <name type="scientific">Artomyces pyxidatus</name>
    <dbReference type="NCBI Taxonomy" id="48021"/>
    <lineage>
        <taxon>Eukaryota</taxon>
        <taxon>Fungi</taxon>
        <taxon>Dikarya</taxon>
        <taxon>Basidiomycota</taxon>
        <taxon>Agaricomycotina</taxon>
        <taxon>Agaricomycetes</taxon>
        <taxon>Russulales</taxon>
        <taxon>Auriscalpiaceae</taxon>
        <taxon>Artomyces</taxon>
    </lineage>
</organism>
<evidence type="ECO:0000313" key="2">
    <source>
        <dbReference type="Proteomes" id="UP000814140"/>
    </source>
</evidence>
<proteinExistence type="predicted"/>
<accession>A0ACB8T263</accession>
<reference evidence="1" key="2">
    <citation type="journal article" date="2022" name="New Phytol.">
        <title>Evolutionary transition to the ectomycorrhizal habit in the genomes of a hyperdiverse lineage of mushroom-forming fungi.</title>
        <authorList>
            <person name="Looney B."/>
            <person name="Miyauchi S."/>
            <person name="Morin E."/>
            <person name="Drula E."/>
            <person name="Courty P.E."/>
            <person name="Kohler A."/>
            <person name="Kuo A."/>
            <person name="LaButti K."/>
            <person name="Pangilinan J."/>
            <person name="Lipzen A."/>
            <person name="Riley R."/>
            <person name="Andreopoulos W."/>
            <person name="He G."/>
            <person name="Johnson J."/>
            <person name="Nolan M."/>
            <person name="Tritt A."/>
            <person name="Barry K.W."/>
            <person name="Grigoriev I.V."/>
            <person name="Nagy L.G."/>
            <person name="Hibbett D."/>
            <person name="Henrissat B."/>
            <person name="Matheny P.B."/>
            <person name="Labbe J."/>
            <person name="Martin F.M."/>
        </authorList>
    </citation>
    <scope>NUCLEOTIDE SEQUENCE</scope>
    <source>
        <strain evidence="1">HHB10654</strain>
    </source>
</reference>
<comment type="caution">
    <text evidence="1">The sequence shown here is derived from an EMBL/GenBank/DDBJ whole genome shotgun (WGS) entry which is preliminary data.</text>
</comment>
<gene>
    <name evidence="1" type="ORF">BV25DRAFT_1825470</name>
</gene>
<name>A0ACB8T263_9AGAM</name>
<keyword evidence="2" id="KW-1185">Reference proteome</keyword>
<dbReference type="Proteomes" id="UP000814140">
    <property type="component" value="Unassembled WGS sequence"/>
</dbReference>